<keyword evidence="2" id="KW-0472">Membrane</keyword>
<feature type="compositionally biased region" description="Low complexity" evidence="1">
    <location>
        <begin position="329"/>
        <end position="339"/>
    </location>
</feature>
<keyword evidence="2" id="KW-1133">Transmembrane helix</keyword>
<proteinExistence type="predicted"/>
<accession>A0AAW1VVV9</accession>
<evidence type="ECO:0000256" key="1">
    <source>
        <dbReference type="SAM" id="MobiDB-lite"/>
    </source>
</evidence>
<feature type="region of interest" description="Disordered" evidence="1">
    <location>
        <begin position="329"/>
        <end position="390"/>
    </location>
</feature>
<dbReference type="InterPro" id="IPR008480">
    <property type="entry name" value="DUF761_pln"/>
</dbReference>
<dbReference type="PANTHER" id="PTHR34059">
    <property type="entry name" value="EXPRESSED PROTEIN"/>
    <property type="match status" value="1"/>
</dbReference>
<keyword evidence="4" id="KW-1185">Reference proteome</keyword>
<sequence length="604" mass="66853">MEDSSPYRKPHFTNSGLNSAVQPNPIRQGKSYLQFLLKALCFVLFIMVLPLFPSQAPDFINDTVLNKFWELIHLLFIGIVVSYGLFSRRNVEMGIENHPNVENLESYMPRMFDGYENPCGSDEKKVVGSWNSQNFVGNPVTLSSHKSTVFDGQCKPRLPNFGAGLENSCGYKNESVAQAWNSQYFQGDSMVFIAQPNYAFDEFVKPKSVVDDEPLGLPIRSLKSRVKNHEKFEFVSGSESGFGSKASSNSFDRSMNGDFGDLAPINLLEKFNQAMASPSPILQRTSSRKMEMGKRVGSTTRPSHFRPLSVDEAQFESLKTRSFRSTLSFSSQTSSISSSPEKEYSSVDSISSEVLNSETVHLGKRKKSSRASSPSGLPPQPDPVNEKVSMSALHSRGYSLGSFYEEDLRKSSENYLKKELSGSGSKVNASDSAKKELGPGSFKSDTKPASLSKALSRGKSVRTIRGSRLTTHGRVEKNQKMFDNGEVVYMRKERMQNGGLDNLGDMPKPTFSKYHKEKMQDFFGNVVGSQEDSESEAENFEASPEGEDKAAASCNSVNFAAGPDSEVDKKAGEFIAKFREQIRLQKVASMDRSRGLGVGGNCFR</sequence>
<protein>
    <submittedName>
        <fullName evidence="3">Uncharacterized protein</fullName>
    </submittedName>
</protein>
<gene>
    <name evidence="3" type="ORF">M0R45_034959</name>
</gene>
<feature type="region of interest" description="Disordered" evidence="1">
    <location>
        <begin position="526"/>
        <end position="551"/>
    </location>
</feature>
<feature type="transmembrane region" description="Helical" evidence="2">
    <location>
        <begin position="68"/>
        <end position="86"/>
    </location>
</feature>
<feature type="region of interest" description="Disordered" evidence="1">
    <location>
        <begin position="415"/>
        <end position="478"/>
    </location>
</feature>
<name>A0AAW1VVV9_RUBAR</name>
<evidence type="ECO:0000313" key="3">
    <source>
        <dbReference type="EMBL" id="KAK9911033.1"/>
    </source>
</evidence>
<dbReference type="Pfam" id="PF05553">
    <property type="entry name" value="DUF761"/>
    <property type="match status" value="1"/>
</dbReference>
<feature type="region of interest" description="Disordered" evidence="1">
    <location>
        <begin position="278"/>
        <end position="308"/>
    </location>
</feature>
<reference evidence="3 4" key="1">
    <citation type="journal article" date="2023" name="G3 (Bethesda)">
        <title>A chromosome-length genome assembly and annotation of blackberry (Rubus argutus, cv. 'Hillquist').</title>
        <authorList>
            <person name="Bruna T."/>
            <person name="Aryal R."/>
            <person name="Dudchenko O."/>
            <person name="Sargent D.J."/>
            <person name="Mead D."/>
            <person name="Buti M."/>
            <person name="Cavallini A."/>
            <person name="Hytonen T."/>
            <person name="Andres J."/>
            <person name="Pham M."/>
            <person name="Weisz D."/>
            <person name="Mascagni F."/>
            <person name="Usai G."/>
            <person name="Natali L."/>
            <person name="Bassil N."/>
            <person name="Fernandez G.E."/>
            <person name="Lomsadze A."/>
            <person name="Armour M."/>
            <person name="Olukolu B."/>
            <person name="Poorten T."/>
            <person name="Britton C."/>
            <person name="Davik J."/>
            <person name="Ashrafi H."/>
            <person name="Aiden E.L."/>
            <person name="Borodovsky M."/>
            <person name="Worthington M."/>
        </authorList>
    </citation>
    <scope>NUCLEOTIDE SEQUENCE [LARGE SCALE GENOMIC DNA]</scope>
    <source>
        <strain evidence="3">PI 553951</strain>
    </source>
</reference>
<evidence type="ECO:0000313" key="4">
    <source>
        <dbReference type="Proteomes" id="UP001457282"/>
    </source>
</evidence>
<evidence type="ECO:0000256" key="2">
    <source>
        <dbReference type="SAM" id="Phobius"/>
    </source>
</evidence>
<dbReference type="PANTHER" id="PTHR34059:SF6">
    <property type="entry name" value="DUF4408 DOMAIN-CONTAINING PROTEIN"/>
    <property type="match status" value="1"/>
</dbReference>
<feature type="compositionally biased region" description="Polar residues" evidence="1">
    <location>
        <begin position="350"/>
        <end position="359"/>
    </location>
</feature>
<dbReference type="AlphaFoldDB" id="A0AAW1VVV9"/>
<keyword evidence="2" id="KW-0812">Transmembrane</keyword>
<organism evidence="3 4">
    <name type="scientific">Rubus argutus</name>
    <name type="common">Southern blackberry</name>
    <dbReference type="NCBI Taxonomy" id="59490"/>
    <lineage>
        <taxon>Eukaryota</taxon>
        <taxon>Viridiplantae</taxon>
        <taxon>Streptophyta</taxon>
        <taxon>Embryophyta</taxon>
        <taxon>Tracheophyta</taxon>
        <taxon>Spermatophyta</taxon>
        <taxon>Magnoliopsida</taxon>
        <taxon>eudicotyledons</taxon>
        <taxon>Gunneridae</taxon>
        <taxon>Pentapetalae</taxon>
        <taxon>rosids</taxon>
        <taxon>fabids</taxon>
        <taxon>Rosales</taxon>
        <taxon>Rosaceae</taxon>
        <taxon>Rosoideae</taxon>
        <taxon>Rosoideae incertae sedis</taxon>
        <taxon>Rubus</taxon>
    </lineage>
</organism>
<dbReference type="Proteomes" id="UP001457282">
    <property type="component" value="Unassembled WGS sequence"/>
</dbReference>
<comment type="caution">
    <text evidence="3">The sequence shown here is derived from an EMBL/GenBank/DDBJ whole genome shotgun (WGS) entry which is preliminary data.</text>
</comment>
<feature type="transmembrane region" description="Helical" evidence="2">
    <location>
        <begin position="35"/>
        <end position="56"/>
    </location>
</feature>
<dbReference type="EMBL" id="JBEDUW010000007">
    <property type="protein sequence ID" value="KAK9911033.1"/>
    <property type="molecule type" value="Genomic_DNA"/>
</dbReference>
<feature type="compositionally biased region" description="Polar residues" evidence="1">
    <location>
        <begin position="422"/>
        <end position="431"/>
    </location>
</feature>